<dbReference type="Proteomes" id="UP000831467">
    <property type="component" value="Chromosome"/>
</dbReference>
<keyword evidence="2" id="KW-1185">Reference proteome</keyword>
<gene>
    <name evidence="1" type="ORF">KV394_07950</name>
</gene>
<dbReference type="EMBL" id="CP078076">
    <property type="protein sequence ID" value="UPL11048.1"/>
    <property type="molecule type" value="Genomic_DNA"/>
</dbReference>
<sequence>MAAAAGKDFLPLEDGAIGIRFVDPDDTVVRVTADPMGAVLRVETFREYMGFPQTTALWTELRSRVAAAAGARGITVSDGPPVSYVRGALLDDRNARWSRSG</sequence>
<accession>A0ABY4IHM2</accession>
<protein>
    <submittedName>
        <fullName evidence="1">Uncharacterized protein</fullName>
    </submittedName>
</protein>
<evidence type="ECO:0000313" key="1">
    <source>
        <dbReference type="EMBL" id="UPL11048.1"/>
    </source>
</evidence>
<proteinExistence type="predicted"/>
<dbReference type="RefSeq" id="WP_247982747.1">
    <property type="nucleotide sequence ID" value="NZ_CP078076.1"/>
</dbReference>
<name>A0ABY4IHM2_9MICO</name>
<organism evidence="1 2">
    <name type="scientific">Microbacterium sufflavum</name>
    <dbReference type="NCBI Taxonomy" id="2851649"/>
    <lineage>
        <taxon>Bacteria</taxon>
        <taxon>Bacillati</taxon>
        <taxon>Actinomycetota</taxon>
        <taxon>Actinomycetes</taxon>
        <taxon>Micrococcales</taxon>
        <taxon>Microbacteriaceae</taxon>
        <taxon>Microbacterium</taxon>
    </lineage>
</organism>
<evidence type="ECO:0000313" key="2">
    <source>
        <dbReference type="Proteomes" id="UP000831467"/>
    </source>
</evidence>
<reference evidence="1 2" key="1">
    <citation type="submission" date="2021-06" db="EMBL/GenBank/DDBJ databases">
        <title>Genome-based taxonomic framework of Microbacterium strains isolated from marine environment, the description of four new species and reclassification of four preexisting species.</title>
        <authorList>
            <person name="Lee S.D."/>
            <person name="Kim S.-M."/>
            <person name="Byeon Y.-S."/>
            <person name="Yang H.L."/>
            <person name="Kim I.S."/>
        </authorList>
    </citation>
    <scope>NUCLEOTIDE SEQUENCE [LARGE SCALE GENOMIC DNA]</scope>
    <source>
        <strain evidence="1 2">SSW1-51</strain>
    </source>
</reference>